<dbReference type="PANTHER" id="PTHR45794">
    <property type="entry name" value="LEUCYL-TRNA SYNTHETASE"/>
    <property type="match status" value="1"/>
</dbReference>
<dbReference type="SUPFAM" id="SSF52374">
    <property type="entry name" value="Nucleotidylyl transferase"/>
    <property type="match status" value="1"/>
</dbReference>
<dbReference type="FunCoup" id="A0A4S2N666">
    <property type="interactions" value="1165"/>
</dbReference>
<dbReference type="SUPFAM" id="SSF50677">
    <property type="entry name" value="ValRS/IleRS/LeuRS editing domain"/>
    <property type="match status" value="1"/>
</dbReference>
<dbReference type="Gene3D" id="3.40.50.620">
    <property type="entry name" value="HUPs"/>
    <property type="match status" value="1"/>
</dbReference>
<evidence type="ECO:0000259" key="12">
    <source>
        <dbReference type="Pfam" id="PF08264"/>
    </source>
</evidence>
<organism evidence="14 15">
    <name type="scientific">Ascodesmis nigricans</name>
    <dbReference type="NCBI Taxonomy" id="341454"/>
    <lineage>
        <taxon>Eukaryota</taxon>
        <taxon>Fungi</taxon>
        <taxon>Dikarya</taxon>
        <taxon>Ascomycota</taxon>
        <taxon>Pezizomycotina</taxon>
        <taxon>Pezizomycetes</taxon>
        <taxon>Pezizales</taxon>
        <taxon>Ascodesmidaceae</taxon>
        <taxon>Ascodesmis</taxon>
    </lineage>
</organism>
<dbReference type="NCBIfam" id="TIGR00395">
    <property type="entry name" value="leuS_arch"/>
    <property type="match status" value="1"/>
</dbReference>
<dbReference type="OrthoDB" id="10249672at2759"/>
<reference evidence="14 15" key="1">
    <citation type="submission" date="2019-04" db="EMBL/GenBank/DDBJ databases">
        <title>Comparative genomics and transcriptomics to analyze fruiting body development in filamentous ascomycetes.</title>
        <authorList>
            <consortium name="DOE Joint Genome Institute"/>
            <person name="Lutkenhaus R."/>
            <person name="Traeger S."/>
            <person name="Breuer J."/>
            <person name="Kuo A."/>
            <person name="Lipzen A."/>
            <person name="Pangilinan J."/>
            <person name="Dilworth D."/>
            <person name="Sandor L."/>
            <person name="Poggeler S."/>
            <person name="Barry K."/>
            <person name="Grigoriev I.V."/>
            <person name="Nowrousian M."/>
        </authorList>
    </citation>
    <scope>NUCLEOTIDE SEQUENCE [LARGE SCALE GENOMIC DNA]</scope>
    <source>
        <strain evidence="14 15">CBS 389.68</strain>
    </source>
</reference>
<feature type="domain" description="Leucine--tRNA ligase RagD-binding" evidence="13">
    <location>
        <begin position="975"/>
        <end position="1032"/>
    </location>
</feature>
<dbReference type="InterPro" id="IPR004493">
    <property type="entry name" value="Leu-tRNA-synth_Ia_arc/euk"/>
</dbReference>
<dbReference type="SUPFAM" id="SSF47323">
    <property type="entry name" value="Anticodon-binding domain of a subclass of class I aminoacyl-tRNA synthetases"/>
    <property type="match status" value="1"/>
</dbReference>
<keyword evidence="6" id="KW-0648">Protein biosynthesis</keyword>
<keyword evidence="3" id="KW-0436">Ligase</keyword>
<evidence type="ECO:0000256" key="10">
    <source>
        <dbReference type="SAM" id="MobiDB-lite"/>
    </source>
</evidence>
<comment type="similarity">
    <text evidence="1">Belongs to the class-I aminoacyl-tRNA synthetase family.</text>
</comment>
<dbReference type="Gene3D" id="3.90.740.10">
    <property type="entry name" value="Valyl/Leucyl/Isoleucyl-tRNA synthetase, editing domain"/>
    <property type="match status" value="1"/>
</dbReference>
<feature type="region of interest" description="Disordered" evidence="10">
    <location>
        <begin position="38"/>
        <end position="57"/>
    </location>
</feature>
<evidence type="ECO:0000256" key="4">
    <source>
        <dbReference type="ARBA" id="ARBA00022741"/>
    </source>
</evidence>
<evidence type="ECO:0000313" key="15">
    <source>
        <dbReference type="Proteomes" id="UP000298138"/>
    </source>
</evidence>
<keyword evidence="7 14" id="KW-0030">Aminoacyl-tRNA synthetase</keyword>
<dbReference type="Pfam" id="PF24810">
    <property type="entry name" value="RBD_LARS1"/>
    <property type="match status" value="1"/>
</dbReference>
<dbReference type="Proteomes" id="UP000298138">
    <property type="component" value="Unassembled WGS sequence"/>
</dbReference>
<dbReference type="CDD" id="cd07959">
    <property type="entry name" value="Anticodon_Ia_Leu_AEc"/>
    <property type="match status" value="1"/>
</dbReference>
<dbReference type="EMBL" id="ML220112">
    <property type="protein sequence ID" value="TGZ84727.1"/>
    <property type="molecule type" value="Genomic_DNA"/>
</dbReference>
<keyword evidence="4" id="KW-0547">Nucleotide-binding</keyword>
<dbReference type="InterPro" id="IPR013155">
    <property type="entry name" value="M/V/L/I-tRNA-synth_anticd-bd"/>
</dbReference>
<dbReference type="GO" id="GO:0006429">
    <property type="term" value="P:leucyl-tRNA aminoacylation"/>
    <property type="evidence" value="ECO:0007669"/>
    <property type="project" value="InterPro"/>
</dbReference>
<dbReference type="Pfam" id="PF00133">
    <property type="entry name" value="tRNA-synt_1"/>
    <property type="match status" value="2"/>
</dbReference>
<feature type="domain" description="Aminoacyl-tRNA synthetase class Ia" evidence="11">
    <location>
        <begin position="213"/>
        <end position="785"/>
    </location>
</feature>
<dbReference type="InterPro" id="IPR002300">
    <property type="entry name" value="aa-tRNA-synth_Ia"/>
</dbReference>
<evidence type="ECO:0000313" key="14">
    <source>
        <dbReference type="EMBL" id="TGZ84727.1"/>
    </source>
</evidence>
<evidence type="ECO:0000256" key="3">
    <source>
        <dbReference type="ARBA" id="ARBA00022598"/>
    </source>
</evidence>
<dbReference type="PANTHER" id="PTHR45794:SF1">
    <property type="entry name" value="LEUCINE--TRNA LIGASE, CYTOPLASMIC"/>
    <property type="match status" value="1"/>
</dbReference>
<dbReference type="FunFam" id="3.90.740.10:FF:000001">
    <property type="entry name" value="Leucine--tRNA ligase, cytoplasmic"/>
    <property type="match status" value="1"/>
</dbReference>
<dbReference type="InParanoid" id="A0A4S2N666"/>
<evidence type="ECO:0000256" key="5">
    <source>
        <dbReference type="ARBA" id="ARBA00022840"/>
    </source>
</evidence>
<dbReference type="GO" id="GO:0002161">
    <property type="term" value="F:aminoacyl-tRNA deacylase activity"/>
    <property type="evidence" value="ECO:0007669"/>
    <property type="project" value="InterPro"/>
</dbReference>
<feature type="domain" description="Methionyl/Valyl/Leucyl/Isoleucyl-tRNA synthetase anticodon-binding" evidence="12">
    <location>
        <begin position="826"/>
        <end position="941"/>
    </location>
</feature>
<dbReference type="EC" id="6.1.1.4" evidence="2"/>
<dbReference type="Gene3D" id="1.10.730.10">
    <property type="entry name" value="Isoleucyl-tRNA Synthetase, Domain 1"/>
    <property type="match status" value="1"/>
</dbReference>
<feature type="domain" description="Aminoacyl-tRNA synthetase class Ia" evidence="11">
    <location>
        <begin position="62"/>
        <end position="125"/>
    </location>
</feature>
<evidence type="ECO:0000256" key="2">
    <source>
        <dbReference type="ARBA" id="ARBA00013164"/>
    </source>
</evidence>
<evidence type="ECO:0000256" key="1">
    <source>
        <dbReference type="ARBA" id="ARBA00005594"/>
    </source>
</evidence>
<dbReference type="GO" id="GO:0004823">
    <property type="term" value="F:leucine-tRNA ligase activity"/>
    <property type="evidence" value="ECO:0007669"/>
    <property type="project" value="UniProtKB-EC"/>
</dbReference>
<keyword evidence="15" id="KW-1185">Reference proteome</keyword>
<proteinExistence type="inferred from homology"/>
<gene>
    <name evidence="14" type="ORF">EX30DRAFT_360729</name>
</gene>
<dbReference type="AlphaFoldDB" id="A0A4S2N666"/>
<evidence type="ECO:0000256" key="7">
    <source>
        <dbReference type="ARBA" id="ARBA00023146"/>
    </source>
</evidence>
<feature type="region of interest" description="Disordered" evidence="10">
    <location>
        <begin position="138"/>
        <end position="157"/>
    </location>
</feature>
<dbReference type="GO" id="GO:0005524">
    <property type="term" value="F:ATP binding"/>
    <property type="evidence" value="ECO:0007669"/>
    <property type="project" value="UniProtKB-KW"/>
</dbReference>
<dbReference type="InterPro" id="IPR009008">
    <property type="entry name" value="Val/Leu/Ile-tRNA-synth_edit"/>
</dbReference>
<evidence type="ECO:0000259" key="13">
    <source>
        <dbReference type="Pfam" id="PF24810"/>
    </source>
</evidence>
<dbReference type="InterPro" id="IPR014729">
    <property type="entry name" value="Rossmann-like_a/b/a_fold"/>
</dbReference>
<evidence type="ECO:0000259" key="11">
    <source>
        <dbReference type="Pfam" id="PF00133"/>
    </source>
</evidence>
<protein>
    <recommendedName>
        <fullName evidence="2">leucine--tRNA ligase</fullName>
        <ecNumber evidence="2">6.1.1.4</ecNumber>
    </recommendedName>
    <alternativeName>
        <fullName evidence="8">Leucyl-tRNA synthetase</fullName>
    </alternativeName>
</protein>
<evidence type="ECO:0000256" key="6">
    <source>
        <dbReference type="ARBA" id="ARBA00022917"/>
    </source>
</evidence>
<keyword evidence="5" id="KW-0067">ATP-binding</keyword>
<comment type="catalytic activity">
    <reaction evidence="9">
        <text>tRNA(Leu) + L-leucine + ATP = L-leucyl-tRNA(Leu) + AMP + diphosphate</text>
        <dbReference type="Rhea" id="RHEA:11688"/>
        <dbReference type="Rhea" id="RHEA-COMP:9613"/>
        <dbReference type="Rhea" id="RHEA-COMP:9622"/>
        <dbReference type="ChEBI" id="CHEBI:30616"/>
        <dbReference type="ChEBI" id="CHEBI:33019"/>
        <dbReference type="ChEBI" id="CHEBI:57427"/>
        <dbReference type="ChEBI" id="CHEBI:78442"/>
        <dbReference type="ChEBI" id="CHEBI:78494"/>
        <dbReference type="ChEBI" id="CHEBI:456215"/>
        <dbReference type="EC" id="6.1.1.4"/>
    </reaction>
</comment>
<accession>A0A4S2N666</accession>
<evidence type="ECO:0000256" key="8">
    <source>
        <dbReference type="ARBA" id="ARBA00030520"/>
    </source>
</evidence>
<dbReference type="InterPro" id="IPR055416">
    <property type="entry name" value="RBD_LARS1"/>
</dbReference>
<sequence length="1113" mass="125550">MADALDPSNASKATLKLENTEKRDTLIAIEKKYQQKWAENRTFETDPPSLEEDPTEDGDVLREHHPKFFGCMAYPYMNGTLHAGHSFSLSKIEFQTGFARMQGKRALFPLGFHCTGMPIKACADKLAREIELFGDNFDQNVPGEDENDATPPPPSNAVAKEDITKFAAKKGKAAAKAVKLKYQFQIMLALGIPREEIRLFANPQHWLTFFPPLCKRDCSSLGLRIDWRRSFITTDANPYYDAFVRWQMNRLHEIGKIKYGERYTIYSPKDGQPCMDHDRSDGEGVGPQEYTGMKIKVLEWAEEAKADVAGKLPENANVYMVAATLRPETMYGQTCCFVGPSITYGIYKVNDTDYFLCTERAARNMAYQKIFQKEGEFPCAATVLGKKLIGSLVYAPLSIHKEGVRVLPMETVLATKGTGVVTSVPSDSPDDYATVMDLAKKADYYGIKKEWAELEIPAIIKTPSYGDKTAEFLVKKLKINSPKDAKQLAEAKELAYKEGFYQGVMVIGEFAGEKVEKAKPLVREALIKKGEAFAYAEPENLVTSRSGDSCVVALLDQWYLDYGEKEWRTQTEEHVANTMNSYHDETKNNLMANLAWLNQWACARSFGLGSKLPWDPQFLVESLSDSTIYMAYYTICHYLHSSIDGKEKGIAGISADQMIDEVWDYIFCRRELSPELVQKHNLPLDWLVKMRREFEYFYPLDVRVSGKDLIQNHLTFFLYIHVALFPKKFWPVGIRANGHLMLNGEKMSKSQGNFLTLKETVEKFGADAARIAFADAGDSVEDANFDEMVANAAILRLYTLKEWCEEVVKDINAGKLRSGPKDSFWDKIFENEMNELIEETRGHYEATSYKLALKSGFYEFLSARDTYREATSSIGMHKDIVLDWIKRQALMLNPVAPHWAEFIWQEVLQQPTSTQQELFPKPSAPVNKALSAAQKYVQTVSSNVASTESALLKKKSKGKGTSYDPKQPKKLTIFVALKYPGWQEKYIDLVREHFDALTLKVNDKDLSPKVAKMGEMKKAMPFVQGLKKRLQHEKPDIVFNRKLAFDEVDTLKNMAASLKKLIGAKEVEVIVNDEGGKSGTVVVGEREGQKIDGLPAIAEGAEPGNPKLELVNV</sequence>
<name>A0A4S2N666_9PEZI</name>
<dbReference type="InterPro" id="IPR009080">
    <property type="entry name" value="tRNAsynth_Ia_anticodon-bd"/>
</dbReference>
<evidence type="ECO:0000256" key="9">
    <source>
        <dbReference type="ARBA" id="ARBA00047469"/>
    </source>
</evidence>
<dbReference type="STRING" id="341454.A0A4S2N666"/>
<dbReference type="Pfam" id="PF08264">
    <property type="entry name" value="Anticodon_1"/>
    <property type="match status" value="1"/>
</dbReference>